<comment type="caution">
    <text evidence="3">The sequence shown here is derived from an EMBL/GenBank/DDBJ whole genome shotgun (WGS) entry which is preliminary data.</text>
</comment>
<dbReference type="Proteomes" id="UP000465221">
    <property type="component" value="Unassembled WGS sequence"/>
</dbReference>
<dbReference type="InterPro" id="IPR019236">
    <property type="entry name" value="APP1_cat"/>
</dbReference>
<reference evidence="3 4" key="1">
    <citation type="submission" date="2020-01" db="EMBL/GenBank/DDBJ databases">
        <title>Draft genome sequence of Aspergillus udagawae IFM 46972.</title>
        <authorList>
            <person name="Takahashi H."/>
            <person name="Yaguchi T."/>
        </authorList>
    </citation>
    <scope>NUCLEOTIDE SEQUENCE [LARGE SCALE GENOMIC DNA]</scope>
    <source>
        <strain evidence="3 4">IFM 46972</strain>
    </source>
</reference>
<protein>
    <recommendedName>
        <fullName evidence="2">Enoyl reductase (ER) domain-containing protein</fullName>
    </recommendedName>
</protein>
<dbReference type="SUPFAM" id="SSF50129">
    <property type="entry name" value="GroES-like"/>
    <property type="match status" value="1"/>
</dbReference>
<dbReference type="PANTHER" id="PTHR28208:SF1">
    <property type="entry name" value="FILAMENT ORGANIZATION PROTEIN APP1-LIKE, PUTATIVE (AFU_ORTHOLOGUE AFUA_1G06650)-RELATED"/>
    <property type="match status" value="1"/>
</dbReference>
<name>A0A8H3P897_9EURO</name>
<evidence type="ECO:0000313" key="3">
    <source>
        <dbReference type="EMBL" id="GFF47822.1"/>
    </source>
</evidence>
<dbReference type="GO" id="GO:0008195">
    <property type="term" value="F:phosphatidate phosphatase activity"/>
    <property type="evidence" value="ECO:0007669"/>
    <property type="project" value="InterPro"/>
</dbReference>
<dbReference type="InterPro" id="IPR020843">
    <property type="entry name" value="ER"/>
</dbReference>
<dbReference type="EMBL" id="BLKC01000071">
    <property type="protein sequence ID" value="GFF47822.1"/>
    <property type="molecule type" value="Genomic_DNA"/>
</dbReference>
<feature type="domain" description="Enoyl reductase (ER)" evidence="2">
    <location>
        <begin position="461"/>
        <end position="801"/>
    </location>
</feature>
<dbReference type="Gene3D" id="3.90.180.10">
    <property type="entry name" value="Medium-chain alcohol dehydrogenases, catalytic domain"/>
    <property type="match status" value="1"/>
</dbReference>
<feature type="region of interest" description="Disordered" evidence="1">
    <location>
        <begin position="717"/>
        <end position="743"/>
    </location>
</feature>
<proteinExistence type="predicted"/>
<dbReference type="InterPro" id="IPR036291">
    <property type="entry name" value="NAD(P)-bd_dom_sf"/>
</dbReference>
<organism evidence="3 4">
    <name type="scientific">Aspergillus udagawae</name>
    <dbReference type="NCBI Taxonomy" id="91492"/>
    <lineage>
        <taxon>Eukaryota</taxon>
        <taxon>Fungi</taxon>
        <taxon>Dikarya</taxon>
        <taxon>Ascomycota</taxon>
        <taxon>Pezizomycotina</taxon>
        <taxon>Eurotiomycetes</taxon>
        <taxon>Eurotiomycetidae</taxon>
        <taxon>Eurotiales</taxon>
        <taxon>Aspergillaceae</taxon>
        <taxon>Aspergillus</taxon>
        <taxon>Aspergillus subgen. Fumigati</taxon>
    </lineage>
</organism>
<evidence type="ECO:0000259" key="2">
    <source>
        <dbReference type="SMART" id="SM00829"/>
    </source>
</evidence>
<dbReference type="Gene3D" id="3.40.50.720">
    <property type="entry name" value="NAD(P)-binding Rossmann-like Domain"/>
    <property type="match status" value="1"/>
</dbReference>
<dbReference type="PANTHER" id="PTHR28208">
    <property type="entry name" value="PHOSPHATIDATE PHOSPHATASE APP1"/>
    <property type="match status" value="1"/>
</dbReference>
<accession>A0A8H3P897</accession>
<gene>
    <name evidence="3" type="ORF">IFM46972_08398</name>
</gene>
<dbReference type="SUPFAM" id="SSF51735">
    <property type="entry name" value="NAD(P)-binding Rossmann-fold domains"/>
    <property type="match status" value="1"/>
</dbReference>
<evidence type="ECO:0000256" key="1">
    <source>
        <dbReference type="SAM" id="MobiDB-lite"/>
    </source>
</evidence>
<dbReference type="InterPro" id="IPR052935">
    <property type="entry name" value="Mg2+_PAP"/>
</dbReference>
<feature type="region of interest" description="Disordered" evidence="1">
    <location>
        <begin position="1"/>
        <end position="24"/>
    </location>
</feature>
<dbReference type="CDD" id="cd05289">
    <property type="entry name" value="MDR_like_2"/>
    <property type="match status" value="1"/>
</dbReference>
<dbReference type="GO" id="GO:0030479">
    <property type="term" value="C:actin cortical patch"/>
    <property type="evidence" value="ECO:0007669"/>
    <property type="project" value="TreeGrafter"/>
</dbReference>
<dbReference type="Pfam" id="PF09949">
    <property type="entry name" value="APP1_cat"/>
    <property type="match status" value="1"/>
</dbReference>
<dbReference type="InterPro" id="IPR011032">
    <property type="entry name" value="GroES-like_sf"/>
</dbReference>
<dbReference type="SMART" id="SM00829">
    <property type="entry name" value="PKS_ER"/>
    <property type="match status" value="1"/>
</dbReference>
<evidence type="ECO:0000313" key="4">
    <source>
        <dbReference type="Proteomes" id="UP000465221"/>
    </source>
</evidence>
<dbReference type="GO" id="GO:0016491">
    <property type="term" value="F:oxidoreductase activity"/>
    <property type="evidence" value="ECO:0007669"/>
    <property type="project" value="InterPro"/>
</dbReference>
<sequence length="806" mass="89870">MSSVTAGERPLMVESRQHKPRSKTKRKFKMLKFISSILWKQASLQIANARQHTVWLFDNTAYQRVTPKALGQGRPAWRVEVVACVFEKDSRKDISKFVATIADLIGLDGEIGTERETRHQIARRLRPFLYQTAPAHTMVIEIPLSDDSIQLHQIGPTDSNGICSQTVNLGSRHLADGTRIRSYLRGWEGEVSMDTLFADPEGWLLISDIDDTIKYTMTSEPTGILRTTFVETARPIRGMPQFYFHTQRQLVPTWFYLSASPYNLYPFLREFIYTWFTPGTLMLRESSWMDVGSLIRSFTTYTMEYKVNNMEKLYRSFPKRQVLCIGDSTQTDPEAYAEIYRRHPTWVKAILIRKVTDVPHLEGKNSPERFRTAFKGVPESVARGREGTTARLVHQNPSTILCAESMANAQALLSLLEEPAKPAQVDMDEQTFVPSTMRALYYSLSDTHSHDVTAVDCPEPGLIFDTDFPTPMPSPSQYLIKVQTAAFSHDELRLAKVLNPRMSIPQIPLHNFCGNVISTPDEDHWHPSGPKFKIEDAVFGLISHTRDGAAADYVLATEDELAFKPKNISAAEAATIPLPALTSWQALFTYGKLDPADTDHVRGGLRVLVTNARNSEVGIQAIQLLRAPSLFPHYRPWICATCDNEEQGATLRDQFQVDDYIIAALPLPADWDLATTFKQKQWEPVDIVIDCAGEEMFQQAHSPAVVKEDGAVLTAVDSTPAQNGRTEEDTQTGNGSKKKGPLSRLISVQPDGKALAHIATLVEENSVRGRVESITDLVNGADILAAGAAGAGGGRRGGMMVIRVNP</sequence>
<dbReference type="AlphaFoldDB" id="A0A8H3P897"/>